<dbReference type="PANTHER" id="PTHR47506">
    <property type="entry name" value="TRANSCRIPTIONAL REGULATORY PROTEIN"/>
    <property type="match status" value="1"/>
</dbReference>
<evidence type="ECO:0000256" key="3">
    <source>
        <dbReference type="ARBA" id="ARBA00023163"/>
    </source>
</evidence>
<organism evidence="6 7">
    <name type="scientific">Salinibacterium amurskyense</name>
    <dbReference type="NCBI Taxonomy" id="205941"/>
    <lineage>
        <taxon>Bacteria</taxon>
        <taxon>Bacillati</taxon>
        <taxon>Actinomycetota</taxon>
        <taxon>Actinomycetes</taxon>
        <taxon>Micrococcales</taxon>
        <taxon>Microbacteriaceae</taxon>
        <taxon>Salinibacterium</taxon>
    </lineage>
</organism>
<dbReference type="PROSITE" id="PS50977">
    <property type="entry name" value="HTH_TETR_2"/>
    <property type="match status" value="1"/>
</dbReference>
<feature type="domain" description="HTH tetR-type" evidence="5">
    <location>
        <begin position="10"/>
        <end position="70"/>
    </location>
</feature>
<dbReference type="SUPFAM" id="SSF46689">
    <property type="entry name" value="Homeodomain-like"/>
    <property type="match status" value="1"/>
</dbReference>
<sequence>MAPETPQIRVTSRMKLLATAADLFYAHGINATGIDTVIAQAGVAKGSMYHHFPSKEALIAAYLDEEADAWLDRVTELDDADAPPAVRIERLFLAVADQVDGGTFYGCPFTNAAIECPDMPDVQAAIARYRRVLRAHVKEIVGVDVTDALVSRLIVLYDGALTTAKLTRDSAQVREIAQFAHEVAAA</sequence>
<dbReference type="EMBL" id="PGFH01000001">
    <property type="protein sequence ID" value="PJJ82530.1"/>
    <property type="molecule type" value="Genomic_DNA"/>
</dbReference>
<dbReference type="PRINTS" id="PR00455">
    <property type="entry name" value="HTHTETR"/>
</dbReference>
<dbReference type="Pfam" id="PF00440">
    <property type="entry name" value="TetR_N"/>
    <property type="match status" value="1"/>
</dbReference>
<evidence type="ECO:0000256" key="2">
    <source>
        <dbReference type="ARBA" id="ARBA00023125"/>
    </source>
</evidence>
<evidence type="ECO:0000313" key="7">
    <source>
        <dbReference type="Proteomes" id="UP000231742"/>
    </source>
</evidence>
<dbReference type="RefSeq" id="WP_100389117.1">
    <property type="nucleotide sequence ID" value="NZ_BMZU01000001.1"/>
</dbReference>
<protein>
    <submittedName>
        <fullName evidence="6">TetR family transcriptional regulator</fullName>
    </submittedName>
</protein>
<dbReference type="InterPro" id="IPR036271">
    <property type="entry name" value="Tet_transcr_reg_TetR-rel_C_sf"/>
</dbReference>
<feature type="DNA-binding region" description="H-T-H motif" evidence="4">
    <location>
        <begin position="33"/>
        <end position="52"/>
    </location>
</feature>
<dbReference type="InterPro" id="IPR001647">
    <property type="entry name" value="HTH_TetR"/>
</dbReference>
<dbReference type="GO" id="GO:0003677">
    <property type="term" value="F:DNA binding"/>
    <property type="evidence" value="ECO:0007669"/>
    <property type="project" value="UniProtKB-UniRule"/>
</dbReference>
<dbReference type="PANTHER" id="PTHR47506:SF3">
    <property type="entry name" value="HTH-TYPE TRANSCRIPTIONAL REGULATOR LMRA"/>
    <property type="match status" value="1"/>
</dbReference>
<dbReference type="OrthoDB" id="4214267at2"/>
<reference evidence="6 7" key="1">
    <citation type="submission" date="2017-11" db="EMBL/GenBank/DDBJ databases">
        <title>Genomic Encyclopedia of Archaeal and Bacterial Type Strains, Phase II (KMG-II): From Individual Species to Whole Genera.</title>
        <authorList>
            <person name="Goeker M."/>
        </authorList>
    </citation>
    <scope>NUCLEOTIDE SEQUENCE [LARGE SCALE GENOMIC DNA]</scope>
    <source>
        <strain evidence="6 7">DSM 16400</strain>
    </source>
</reference>
<keyword evidence="3" id="KW-0804">Transcription</keyword>
<proteinExistence type="predicted"/>
<evidence type="ECO:0000259" key="5">
    <source>
        <dbReference type="PROSITE" id="PS50977"/>
    </source>
</evidence>
<keyword evidence="2 4" id="KW-0238">DNA-binding</keyword>
<name>A0A2M9DA34_9MICO</name>
<evidence type="ECO:0000313" key="6">
    <source>
        <dbReference type="EMBL" id="PJJ82530.1"/>
    </source>
</evidence>
<keyword evidence="7" id="KW-1185">Reference proteome</keyword>
<keyword evidence="1" id="KW-0805">Transcription regulation</keyword>
<evidence type="ECO:0000256" key="4">
    <source>
        <dbReference type="PROSITE-ProRule" id="PRU00335"/>
    </source>
</evidence>
<dbReference type="Proteomes" id="UP000231742">
    <property type="component" value="Unassembled WGS sequence"/>
</dbReference>
<dbReference type="InterPro" id="IPR009057">
    <property type="entry name" value="Homeodomain-like_sf"/>
</dbReference>
<comment type="caution">
    <text evidence="6">The sequence shown here is derived from an EMBL/GenBank/DDBJ whole genome shotgun (WGS) entry which is preliminary data.</text>
</comment>
<evidence type="ECO:0000256" key="1">
    <source>
        <dbReference type="ARBA" id="ARBA00023015"/>
    </source>
</evidence>
<dbReference type="Gene3D" id="1.10.357.10">
    <property type="entry name" value="Tetracycline Repressor, domain 2"/>
    <property type="match status" value="1"/>
</dbReference>
<dbReference type="AlphaFoldDB" id="A0A2M9DA34"/>
<dbReference type="SUPFAM" id="SSF48498">
    <property type="entry name" value="Tetracyclin repressor-like, C-terminal domain"/>
    <property type="match status" value="1"/>
</dbReference>
<accession>A0A2M9DA34</accession>
<gene>
    <name evidence="6" type="ORF">CLV85_1732</name>
</gene>